<gene>
    <name evidence="1" type="ORF">E2553_35090</name>
</gene>
<dbReference type="GeneID" id="97308544"/>
<dbReference type="RefSeq" id="WP_134465149.1">
    <property type="nucleotide sequence ID" value="NZ_JBHMFL010000064.1"/>
</dbReference>
<name>A0A4Y8MWZ1_9BURK</name>
<evidence type="ECO:0000313" key="1">
    <source>
        <dbReference type="EMBL" id="TFE41868.1"/>
    </source>
</evidence>
<comment type="caution">
    <text evidence="1">The sequence shown here is derived from an EMBL/GenBank/DDBJ whole genome shotgun (WGS) entry which is preliminary data.</text>
</comment>
<sequence>MMVRELIALLQRADPDSVVLFLDDYADLSEADELFDVIIPEHAWTYERGSCGGEEYSARYPDEFEPRDESYTDVTHDRERVVLITNGPTNYRRINLPERGV</sequence>
<dbReference type="EMBL" id="SNVI01000002">
    <property type="protein sequence ID" value="TFE41868.1"/>
    <property type="molecule type" value="Genomic_DNA"/>
</dbReference>
<protein>
    <submittedName>
        <fullName evidence="1">Uncharacterized protein</fullName>
    </submittedName>
</protein>
<dbReference type="Proteomes" id="UP000297385">
    <property type="component" value="Unassembled WGS sequence"/>
</dbReference>
<organism evidence="1 2">
    <name type="scientific">Paraburkholderia dipogonis</name>
    <dbReference type="NCBI Taxonomy" id="1211383"/>
    <lineage>
        <taxon>Bacteria</taxon>
        <taxon>Pseudomonadati</taxon>
        <taxon>Pseudomonadota</taxon>
        <taxon>Betaproteobacteria</taxon>
        <taxon>Burkholderiales</taxon>
        <taxon>Burkholderiaceae</taxon>
        <taxon>Paraburkholderia</taxon>
    </lineage>
</organism>
<accession>A0A4Y8MWZ1</accession>
<proteinExistence type="predicted"/>
<dbReference type="AlphaFoldDB" id="A0A4Y8MWZ1"/>
<evidence type="ECO:0000313" key="2">
    <source>
        <dbReference type="Proteomes" id="UP000297385"/>
    </source>
</evidence>
<reference evidence="1 2" key="1">
    <citation type="submission" date="2019-03" db="EMBL/GenBank/DDBJ databases">
        <title>Complete Genome Sequence of Paraburkholderia dipogonis ICMP 19430T, a Nitrogen-fixing Symbiont of the South African Invasive Legume Dipogon lignosus in New Zealand.</title>
        <authorList>
            <person name="De Meyer S.E."/>
        </authorList>
    </citation>
    <scope>NUCLEOTIDE SEQUENCE [LARGE SCALE GENOMIC DNA]</scope>
    <source>
        <strain evidence="1 2">ICMP 19430</strain>
    </source>
</reference>